<evidence type="ECO:0000313" key="2">
    <source>
        <dbReference type="Proteomes" id="UP000014500"/>
    </source>
</evidence>
<dbReference type="AlphaFoldDB" id="T1IR95"/>
<organism evidence="1 2">
    <name type="scientific">Strigamia maritima</name>
    <name type="common">European centipede</name>
    <name type="synonym">Geophilus maritimus</name>
    <dbReference type="NCBI Taxonomy" id="126957"/>
    <lineage>
        <taxon>Eukaryota</taxon>
        <taxon>Metazoa</taxon>
        <taxon>Ecdysozoa</taxon>
        <taxon>Arthropoda</taxon>
        <taxon>Myriapoda</taxon>
        <taxon>Chilopoda</taxon>
        <taxon>Pleurostigmophora</taxon>
        <taxon>Geophilomorpha</taxon>
        <taxon>Linotaeniidae</taxon>
        <taxon>Strigamia</taxon>
    </lineage>
</organism>
<sequence>MCHIISKEYERFLQYMPTIKVGAFYSDKRGSIKASCHHIVVGASGRILALVQTVKQGPRSICLNIFIHSSIKPPRTGHSVDGTPLWSGRYWLDPTRSIPTNRNLPLRTGHLCGQDRGHLALDQVERLSRYREFKDFQKLILVDVRWILNASSCRF</sequence>
<reference evidence="1" key="2">
    <citation type="submission" date="2015-02" db="UniProtKB">
        <authorList>
            <consortium name="EnsemblMetazoa"/>
        </authorList>
    </citation>
    <scope>IDENTIFICATION</scope>
</reference>
<dbReference type="Proteomes" id="UP000014500">
    <property type="component" value="Unassembled WGS sequence"/>
</dbReference>
<proteinExistence type="predicted"/>
<dbReference type="HOGENOM" id="CLU_1697730_0_0_1"/>
<protein>
    <submittedName>
        <fullName evidence="1">Uncharacterized protein</fullName>
    </submittedName>
</protein>
<evidence type="ECO:0000313" key="1">
    <source>
        <dbReference type="EnsemblMetazoa" id="SMAR003581-PA"/>
    </source>
</evidence>
<accession>T1IR95</accession>
<dbReference type="EMBL" id="JH431339">
    <property type="status" value="NOT_ANNOTATED_CDS"/>
    <property type="molecule type" value="Genomic_DNA"/>
</dbReference>
<dbReference type="EnsemblMetazoa" id="SMAR003581-RA">
    <property type="protein sequence ID" value="SMAR003581-PA"/>
    <property type="gene ID" value="SMAR003581"/>
</dbReference>
<name>T1IR95_STRMM</name>
<keyword evidence="2" id="KW-1185">Reference proteome</keyword>
<dbReference type="STRING" id="126957.T1IR95"/>
<reference evidence="2" key="1">
    <citation type="submission" date="2011-05" db="EMBL/GenBank/DDBJ databases">
        <authorList>
            <person name="Richards S.R."/>
            <person name="Qu J."/>
            <person name="Jiang H."/>
            <person name="Jhangiani S.N."/>
            <person name="Agravi P."/>
            <person name="Goodspeed R."/>
            <person name="Gross S."/>
            <person name="Mandapat C."/>
            <person name="Jackson L."/>
            <person name="Mathew T."/>
            <person name="Pu L."/>
            <person name="Thornton R."/>
            <person name="Saada N."/>
            <person name="Wilczek-Boney K.B."/>
            <person name="Lee S."/>
            <person name="Kovar C."/>
            <person name="Wu Y."/>
            <person name="Scherer S.E."/>
            <person name="Worley K.C."/>
            <person name="Muzny D.M."/>
            <person name="Gibbs R."/>
        </authorList>
    </citation>
    <scope>NUCLEOTIDE SEQUENCE</scope>
    <source>
        <strain evidence="2">Brora</strain>
    </source>
</reference>